<dbReference type="GO" id="GO:0005739">
    <property type="term" value="C:mitochondrion"/>
    <property type="evidence" value="ECO:0007669"/>
    <property type="project" value="TreeGrafter"/>
</dbReference>
<accession>A0A6J1NT94</accession>
<dbReference type="Pfam" id="PF21033">
    <property type="entry name" value="RMD1-3"/>
    <property type="match status" value="1"/>
</dbReference>
<keyword evidence="3" id="KW-0963">Cytoplasm</keyword>
<comment type="subcellular location">
    <subcellularLocation>
        <location evidence="1">Cytoplasm</location>
        <location evidence="1">Cytoskeleton</location>
    </subcellularLocation>
</comment>
<reference evidence="10" key="2">
    <citation type="submission" date="2025-08" db="UniProtKB">
        <authorList>
            <consortium name="RefSeq"/>
        </authorList>
    </citation>
    <scope>IDENTIFICATION</scope>
</reference>
<evidence type="ECO:0000256" key="2">
    <source>
        <dbReference type="ARBA" id="ARBA00011375"/>
    </source>
</evidence>
<evidence type="ECO:0000313" key="10">
    <source>
        <dbReference type="RefSeq" id="XP_023946541.2"/>
    </source>
</evidence>
<gene>
    <name evidence="10" type="primary">LOC112051920</name>
</gene>
<evidence type="ECO:0000256" key="1">
    <source>
        <dbReference type="ARBA" id="ARBA00004245"/>
    </source>
</evidence>
<evidence type="ECO:0000256" key="3">
    <source>
        <dbReference type="ARBA" id="ARBA00022490"/>
    </source>
</evidence>
<reference evidence="9" key="1">
    <citation type="submission" date="2025-05" db="UniProtKB">
        <authorList>
            <consortium name="RefSeq"/>
        </authorList>
    </citation>
    <scope>NUCLEOTIDE SEQUENCE [LARGE SCALE GENOMIC DNA]</scope>
</reference>
<keyword evidence="4" id="KW-0677">Repeat</keyword>
<keyword evidence="5" id="KW-0802">TPR repeat</keyword>
<dbReference type="GO" id="GO:0008017">
    <property type="term" value="F:microtubule binding"/>
    <property type="evidence" value="ECO:0007669"/>
    <property type="project" value="TreeGrafter"/>
</dbReference>
<evidence type="ECO:0000256" key="6">
    <source>
        <dbReference type="ARBA" id="ARBA00023212"/>
    </source>
</evidence>
<dbReference type="InterPro" id="IPR011990">
    <property type="entry name" value="TPR-like_helical_dom_sf"/>
</dbReference>
<sequence>MNIHKIVPIRQYLLFSIYLRKIYKDIILPTRNLHRPIKAFQLWGAGSISLWPTIKKNNTNTDKPKDPISSILDTADGTFEMGRYEECYNILTNVQNEKDIEVKWRICRVLYNMAKDSKYDEQYKKDIISQAYDIIAPEVDQNWDNFAVHKWYALTLDAKSSYIGIKEKITQLENVKKHMDLAVTLNPSDASLLHMLGEWCYQVTEIPWHQRKTIEILFQDFHFILPHSTYEDALEYFLRAEMAQPRFYSINLLRIGCCYLKLNKDDQARYYLKLAASYPAKSNNDHKANKEAADLLKKIK</sequence>
<dbReference type="AlphaFoldDB" id="A0A6J1NT94"/>
<name>A0A6J1NT94_BICAN</name>
<dbReference type="SUPFAM" id="SSF48452">
    <property type="entry name" value="TPR-like"/>
    <property type="match status" value="1"/>
</dbReference>
<dbReference type="RefSeq" id="XP_023946541.2">
    <property type="nucleotide sequence ID" value="XM_024090773.2"/>
</dbReference>
<dbReference type="PANTHER" id="PTHR16056:SF16">
    <property type="entry name" value="REGULATOR OF MICROTUBULE DYNAMICS PROTEIN 1"/>
    <property type="match status" value="1"/>
</dbReference>
<keyword evidence="9" id="KW-1185">Reference proteome</keyword>
<proteinExistence type="predicted"/>
<dbReference type="Gene3D" id="1.25.40.10">
    <property type="entry name" value="Tetratricopeptide repeat domain"/>
    <property type="match status" value="1"/>
</dbReference>
<evidence type="ECO:0000256" key="5">
    <source>
        <dbReference type="ARBA" id="ARBA00022803"/>
    </source>
</evidence>
<comment type="subunit">
    <text evidence="2">Interacts with microtubules.</text>
</comment>
<protein>
    <recommendedName>
        <fullName evidence="7">Regulator of microtubule dynamics protein 1</fullName>
    </recommendedName>
    <alternativeName>
        <fullName evidence="8">Protein FAM82B</fullName>
    </alternativeName>
</protein>
<dbReference type="GO" id="GO:0097431">
    <property type="term" value="C:mitotic spindle pole"/>
    <property type="evidence" value="ECO:0007669"/>
    <property type="project" value="TreeGrafter"/>
</dbReference>
<keyword evidence="6" id="KW-0206">Cytoskeleton</keyword>
<dbReference type="PANTHER" id="PTHR16056">
    <property type="entry name" value="REGULATOR OF MICROTUBULE DYNAMICS PROTEIN"/>
    <property type="match status" value="1"/>
</dbReference>
<evidence type="ECO:0000313" key="9">
    <source>
        <dbReference type="Proteomes" id="UP001652582"/>
    </source>
</evidence>
<dbReference type="InterPro" id="IPR049039">
    <property type="entry name" value="RMD1-3_a_helical_rpt"/>
</dbReference>
<dbReference type="GO" id="GO:0005876">
    <property type="term" value="C:spindle microtubule"/>
    <property type="evidence" value="ECO:0007669"/>
    <property type="project" value="TreeGrafter"/>
</dbReference>
<dbReference type="OrthoDB" id="69711at2759"/>
<evidence type="ECO:0000256" key="8">
    <source>
        <dbReference type="ARBA" id="ARBA00041958"/>
    </source>
</evidence>
<dbReference type="GeneID" id="112051920"/>
<evidence type="ECO:0000256" key="4">
    <source>
        <dbReference type="ARBA" id="ARBA00022737"/>
    </source>
</evidence>
<evidence type="ECO:0000256" key="7">
    <source>
        <dbReference type="ARBA" id="ARBA00039966"/>
    </source>
</evidence>
<organism evidence="9 10">
    <name type="scientific">Bicyclus anynana</name>
    <name type="common">Squinting bush brown butterfly</name>
    <dbReference type="NCBI Taxonomy" id="110368"/>
    <lineage>
        <taxon>Eukaryota</taxon>
        <taxon>Metazoa</taxon>
        <taxon>Ecdysozoa</taxon>
        <taxon>Arthropoda</taxon>
        <taxon>Hexapoda</taxon>
        <taxon>Insecta</taxon>
        <taxon>Pterygota</taxon>
        <taxon>Neoptera</taxon>
        <taxon>Endopterygota</taxon>
        <taxon>Lepidoptera</taxon>
        <taxon>Glossata</taxon>
        <taxon>Ditrysia</taxon>
        <taxon>Papilionoidea</taxon>
        <taxon>Nymphalidae</taxon>
        <taxon>Satyrinae</taxon>
        <taxon>Satyrini</taxon>
        <taxon>Mycalesina</taxon>
        <taxon>Bicyclus</taxon>
    </lineage>
</organism>
<dbReference type="Proteomes" id="UP001652582">
    <property type="component" value="Chromosome 1"/>
</dbReference>